<accession>A0AA36JNE5</accession>
<feature type="domain" description="Major facilitator superfamily (MFS) profile" evidence="8">
    <location>
        <begin position="113"/>
        <end position="550"/>
    </location>
</feature>
<feature type="transmembrane region" description="Helical" evidence="7">
    <location>
        <begin position="186"/>
        <end position="205"/>
    </location>
</feature>
<dbReference type="PROSITE" id="PS00216">
    <property type="entry name" value="SUGAR_TRANSPORT_1"/>
    <property type="match status" value="1"/>
</dbReference>
<evidence type="ECO:0000256" key="2">
    <source>
        <dbReference type="ARBA" id="ARBA00010992"/>
    </source>
</evidence>
<name>A0AA36JNE5_9DINO</name>
<dbReference type="AlphaFoldDB" id="A0AA36JNE5"/>
<dbReference type="Gene3D" id="1.20.1250.20">
    <property type="entry name" value="MFS general substrate transporter like domains"/>
    <property type="match status" value="1"/>
</dbReference>
<evidence type="ECO:0000256" key="5">
    <source>
        <dbReference type="ARBA" id="ARBA00022989"/>
    </source>
</evidence>
<dbReference type="GO" id="GO:0022857">
    <property type="term" value="F:transmembrane transporter activity"/>
    <property type="evidence" value="ECO:0007669"/>
    <property type="project" value="InterPro"/>
</dbReference>
<feature type="transmembrane region" description="Helical" evidence="7">
    <location>
        <begin position="272"/>
        <end position="294"/>
    </location>
</feature>
<sequence length="582" mass="62628">MSQRIRRQRRGWQRTRSCVDNFLSGEADVPGDLIWKLFASLKDSVTELSESLHFDRKVLEAPEKQEDAQEDLKITTRPYASVPRRLEPYLPWESLRPLLQELDAQAYLASSQHVLYPSLFNFISGLDTGVTSFAVLQLTDAHLVGSHMLPFSSWDVGAVVSARVCGALCGSMLLLCTSKEPSSRDLLAWTGVGITAISLCTFLAADRNTLLLLRFLAGLAEGVSSPAKAAYVVETVEADLRGASNGTRWAAFALGSCAGVAMGAVLRPIPGAWQVMLAASAVPAALAGAGMLALPHSPRWLAHTAGEGTARERAMASLETLRPHHDRLVLQQEMDIICQGLTNKSAKEVKVADVWDTLQHPATEISALVTFFKQANGTIAMTAYLAPVLAAMGCERNFTVLGIVLTAVRSVTTPLGIVLMDRIGRRGSLLLGCLGTSASMSVLFASHALGSHASAGLMTASFGSFVAATALFELCWAPTTYQLTTELYPQEIRQHGLALSHVFNYGVKAIEMQLFPLFLGIAGLTPFFAVCAVVNTAGALVVYHIVPETCGRTLEEVKQLWEEPDHEGAEAEEATLACESSE</sequence>
<dbReference type="GO" id="GO:1904659">
    <property type="term" value="P:D-glucose transmembrane transport"/>
    <property type="evidence" value="ECO:0007669"/>
    <property type="project" value="TreeGrafter"/>
</dbReference>
<comment type="similarity">
    <text evidence="2">Belongs to the major facilitator superfamily. Sugar transporter (TC 2.A.1.1) family.</text>
</comment>
<evidence type="ECO:0000256" key="4">
    <source>
        <dbReference type="ARBA" id="ARBA00022692"/>
    </source>
</evidence>
<feature type="transmembrane region" description="Helical" evidence="7">
    <location>
        <begin position="156"/>
        <end position="174"/>
    </location>
</feature>
<dbReference type="InterPro" id="IPR050820">
    <property type="entry name" value="MFS_Sugar_Transporter"/>
</dbReference>
<comment type="caution">
    <text evidence="9">The sequence shown here is derived from an EMBL/GenBank/DDBJ whole genome shotgun (WGS) entry which is preliminary data.</text>
</comment>
<dbReference type="Pfam" id="PF00083">
    <property type="entry name" value="Sugar_tr"/>
    <property type="match status" value="1"/>
</dbReference>
<feature type="transmembrane region" description="Helical" evidence="7">
    <location>
        <begin position="249"/>
        <end position="266"/>
    </location>
</feature>
<keyword evidence="10" id="KW-1185">Reference proteome</keyword>
<keyword evidence="3" id="KW-0813">Transport</keyword>
<comment type="subcellular location">
    <subcellularLocation>
        <location evidence="1">Membrane</location>
        <topology evidence="1">Multi-pass membrane protein</topology>
    </subcellularLocation>
</comment>
<dbReference type="PANTHER" id="PTHR48023:SF4">
    <property type="entry name" value="D-XYLOSE-PROTON SYMPORTER-LIKE 2"/>
    <property type="match status" value="1"/>
</dbReference>
<evidence type="ECO:0000256" key="6">
    <source>
        <dbReference type="ARBA" id="ARBA00023136"/>
    </source>
</evidence>
<dbReference type="InterPro" id="IPR020846">
    <property type="entry name" value="MFS_dom"/>
</dbReference>
<organism evidence="9 10">
    <name type="scientific">Effrenium voratum</name>
    <dbReference type="NCBI Taxonomy" id="2562239"/>
    <lineage>
        <taxon>Eukaryota</taxon>
        <taxon>Sar</taxon>
        <taxon>Alveolata</taxon>
        <taxon>Dinophyceae</taxon>
        <taxon>Suessiales</taxon>
        <taxon>Symbiodiniaceae</taxon>
        <taxon>Effrenium</taxon>
    </lineage>
</organism>
<dbReference type="EMBL" id="CAUJNA010003732">
    <property type="protein sequence ID" value="CAJ1408792.1"/>
    <property type="molecule type" value="Genomic_DNA"/>
</dbReference>
<proteinExistence type="inferred from homology"/>
<feature type="transmembrane region" description="Helical" evidence="7">
    <location>
        <begin position="455"/>
        <end position="476"/>
    </location>
</feature>
<feature type="transmembrane region" description="Helical" evidence="7">
    <location>
        <begin position="429"/>
        <end position="449"/>
    </location>
</feature>
<dbReference type="GO" id="GO:0016020">
    <property type="term" value="C:membrane"/>
    <property type="evidence" value="ECO:0007669"/>
    <property type="project" value="UniProtKB-SubCell"/>
</dbReference>
<evidence type="ECO:0000256" key="1">
    <source>
        <dbReference type="ARBA" id="ARBA00004141"/>
    </source>
</evidence>
<dbReference type="PROSITE" id="PS50850">
    <property type="entry name" value="MFS"/>
    <property type="match status" value="1"/>
</dbReference>
<evidence type="ECO:0000259" key="8">
    <source>
        <dbReference type="PROSITE" id="PS50850"/>
    </source>
</evidence>
<dbReference type="Proteomes" id="UP001178507">
    <property type="component" value="Unassembled WGS sequence"/>
</dbReference>
<dbReference type="PROSITE" id="PS00217">
    <property type="entry name" value="SUGAR_TRANSPORT_2"/>
    <property type="match status" value="1"/>
</dbReference>
<dbReference type="InterPro" id="IPR005829">
    <property type="entry name" value="Sugar_transporter_CS"/>
</dbReference>
<evidence type="ECO:0000256" key="7">
    <source>
        <dbReference type="SAM" id="Phobius"/>
    </source>
</evidence>
<feature type="transmembrane region" description="Helical" evidence="7">
    <location>
        <begin position="517"/>
        <end position="546"/>
    </location>
</feature>
<evidence type="ECO:0000256" key="3">
    <source>
        <dbReference type="ARBA" id="ARBA00022448"/>
    </source>
</evidence>
<dbReference type="PANTHER" id="PTHR48023">
    <property type="entry name" value="D-XYLOSE-PROTON SYMPORTER-LIKE 2"/>
    <property type="match status" value="1"/>
</dbReference>
<dbReference type="InterPro" id="IPR005828">
    <property type="entry name" value="MFS_sugar_transport-like"/>
</dbReference>
<dbReference type="InterPro" id="IPR036259">
    <property type="entry name" value="MFS_trans_sf"/>
</dbReference>
<keyword evidence="4 7" id="KW-0812">Transmembrane</keyword>
<evidence type="ECO:0000313" key="10">
    <source>
        <dbReference type="Proteomes" id="UP001178507"/>
    </source>
</evidence>
<keyword evidence="6 7" id="KW-0472">Membrane</keyword>
<gene>
    <name evidence="9" type="ORF">EVOR1521_LOCUS30046</name>
</gene>
<protein>
    <recommendedName>
        <fullName evidence="8">Major facilitator superfamily (MFS) profile domain-containing protein</fullName>
    </recommendedName>
</protein>
<keyword evidence="5 7" id="KW-1133">Transmembrane helix</keyword>
<dbReference type="SUPFAM" id="SSF103473">
    <property type="entry name" value="MFS general substrate transporter"/>
    <property type="match status" value="1"/>
</dbReference>
<evidence type="ECO:0000313" key="9">
    <source>
        <dbReference type="EMBL" id="CAJ1408792.1"/>
    </source>
</evidence>
<reference evidence="9" key="1">
    <citation type="submission" date="2023-08" db="EMBL/GenBank/DDBJ databases">
        <authorList>
            <person name="Chen Y."/>
            <person name="Shah S."/>
            <person name="Dougan E. K."/>
            <person name="Thang M."/>
            <person name="Chan C."/>
        </authorList>
    </citation>
    <scope>NUCLEOTIDE SEQUENCE</scope>
</reference>